<dbReference type="InterPro" id="IPR030667">
    <property type="entry name" value="APP-BP1"/>
</dbReference>
<dbReference type="CDD" id="cd01493">
    <property type="entry name" value="APPBP1_RUB"/>
    <property type="match status" value="1"/>
</dbReference>
<dbReference type="UniPathway" id="UPA00885"/>
<feature type="region of interest" description="Disordered" evidence="6">
    <location>
        <begin position="1"/>
        <end position="20"/>
    </location>
</feature>
<evidence type="ECO:0000313" key="8">
    <source>
        <dbReference type="EMBL" id="JAQ12229.1"/>
    </source>
</evidence>
<dbReference type="InterPro" id="IPR000594">
    <property type="entry name" value="ThiF_NAD_FAD-bd"/>
</dbReference>
<feature type="compositionally biased region" description="Low complexity" evidence="6">
    <location>
        <begin position="1"/>
        <end position="10"/>
    </location>
</feature>
<dbReference type="Gene3D" id="3.40.50.720">
    <property type="entry name" value="NAD(P)-binding Rossmann-like Domain"/>
    <property type="match status" value="2"/>
</dbReference>
<proteinExistence type="inferred from homology"/>
<evidence type="ECO:0000256" key="4">
    <source>
        <dbReference type="ARBA" id="ARBA00022786"/>
    </source>
</evidence>
<comment type="similarity">
    <text evidence="2 5">Belongs to the ubiquitin-activating E1 family. ULA1 subfamily.</text>
</comment>
<keyword evidence="4 5" id="KW-0833">Ubl conjugation pathway</keyword>
<dbReference type="Pfam" id="PF00899">
    <property type="entry name" value="ThiF"/>
    <property type="match status" value="1"/>
</dbReference>
<dbReference type="FunFam" id="3.40.50.720:FF:000475">
    <property type="entry name" value="NEDD8-activating enzyme E1 regulatory subunit"/>
    <property type="match status" value="1"/>
</dbReference>
<organism evidence="8">
    <name type="scientific">Lygus hesperus</name>
    <name type="common">Western plant bug</name>
    <dbReference type="NCBI Taxonomy" id="30085"/>
    <lineage>
        <taxon>Eukaryota</taxon>
        <taxon>Metazoa</taxon>
        <taxon>Ecdysozoa</taxon>
        <taxon>Arthropoda</taxon>
        <taxon>Hexapoda</taxon>
        <taxon>Insecta</taxon>
        <taxon>Pterygota</taxon>
        <taxon>Neoptera</taxon>
        <taxon>Paraneoptera</taxon>
        <taxon>Hemiptera</taxon>
        <taxon>Heteroptera</taxon>
        <taxon>Panheteroptera</taxon>
        <taxon>Cimicomorpha</taxon>
        <taxon>Miridae</taxon>
        <taxon>Mirini</taxon>
        <taxon>Lygus</taxon>
    </lineage>
</organism>
<name>A0A146LYI4_LYGHE</name>
<dbReference type="GO" id="GO:0045116">
    <property type="term" value="P:protein neddylation"/>
    <property type="evidence" value="ECO:0007669"/>
    <property type="project" value="UniProtKB-UniRule"/>
</dbReference>
<protein>
    <recommendedName>
        <fullName evidence="3 5">NEDD8-activating enzyme E1 regulatory subunit</fullName>
    </recommendedName>
</protein>
<dbReference type="PIRSF" id="PIRSF039099">
    <property type="entry name" value="APP-BP1"/>
    <property type="match status" value="1"/>
</dbReference>
<dbReference type="AlphaFoldDB" id="A0A146LYI4"/>
<evidence type="ECO:0000256" key="6">
    <source>
        <dbReference type="SAM" id="MobiDB-lite"/>
    </source>
</evidence>
<gene>
    <name evidence="8" type="primary">nae1</name>
    <name evidence="8" type="ORF">g.29671</name>
</gene>
<dbReference type="PANTHER" id="PTHR10953:SF29">
    <property type="entry name" value="NEDD8-ACTIVATING ENZYME E1 REGULATORY SUBUNIT"/>
    <property type="match status" value="1"/>
</dbReference>
<dbReference type="InterPro" id="IPR035985">
    <property type="entry name" value="Ubiquitin-activating_enz"/>
</dbReference>
<feature type="compositionally biased region" description="Basic and acidic residues" evidence="6">
    <location>
        <begin position="11"/>
        <end position="20"/>
    </location>
</feature>
<comment type="pathway">
    <text evidence="1 5">Protein modification; protein neddylation.</text>
</comment>
<dbReference type="PANTHER" id="PTHR10953">
    <property type="entry name" value="UBIQUITIN-ACTIVATING ENZYME E1"/>
    <property type="match status" value="1"/>
</dbReference>
<dbReference type="SUPFAM" id="SSF69572">
    <property type="entry name" value="Activating enzymes of the ubiquitin-like proteins"/>
    <property type="match status" value="1"/>
</dbReference>
<evidence type="ECO:0000256" key="2">
    <source>
        <dbReference type="ARBA" id="ARBA00006868"/>
    </source>
</evidence>
<evidence type="ECO:0000256" key="5">
    <source>
        <dbReference type="PIRNR" id="PIRNR039099"/>
    </source>
</evidence>
<dbReference type="GO" id="GO:0005737">
    <property type="term" value="C:cytoplasm"/>
    <property type="evidence" value="ECO:0007669"/>
    <property type="project" value="TreeGrafter"/>
</dbReference>
<sequence length="545" mass="61375">MMASPGPKSPEQSEKSKKYDRQLRLWGDHGQSALESCHICLINATGLGTEILKSLVLPGIGGFTIVDGKKITEEDIGANFFLDVDSVDKPRAQVATQLLLELNPEVKGDYVDEPIEQLLQNNPNFFKNFTVVVAASLPERMLITLSDLLWEADIPFIATRSYGLIGSARLQIREHTIIETHPDTQNPDLRLDQPFPALVKHLEAIDLTKMDLKDHAHVPYVVPLYQTLQEWKSTHSGNLPKNYKEKEEFRNLLRKGIKMNEDGVQEYEENFEEALRAVNFAVAPTVVPNNVKDILNDYNCINLTSKSKPFWIMAKAVRDFVDNEGEGLLPLRGSLPDMTADSQRYIALQQVYLQEAARCSEIVHRRVRQLLHQLGQPVDAISEADTKLFCKHAASLGVVRGRKISDEYDTKLINTSLLAQGVENSESLIIYYVMFRGIDRFYAEYNHYPGEFGDEHDIVKLKGSIAKLLSEWGCGPLAKDDYIHEIYRYGGAELHSVSAFLGGCVAHEVIKLVTAQYKPINNTFIYDAITTNTETIDITNLHGLF</sequence>
<evidence type="ECO:0000259" key="7">
    <source>
        <dbReference type="Pfam" id="PF00899"/>
    </source>
</evidence>
<feature type="domain" description="THIF-type NAD/FAD binding fold" evidence="7">
    <location>
        <begin position="19"/>
        <end position="538"/>
    </location>
</feature>
<dbReference type="EMBL" id="GDHC01006400">
    <property type="protein sequence ID" value="JAQ12229.1"/>
    <property type="molecule type" value="Transcribed_RNA"/>
</dbReference>
<reference evidence="8" key="1">
    <citation type="journal article" date="2016" name="Gigascience">
        <title>De novo construction of an expanded transcriptome assembly for the western tarnished plant bug, Lygus hesperus.</title>
        <authorList>
            <person name="Tassone E.E."/>
            <person name="Geib S.M."/>
            <person name="Hall B."/>
            <person name="Fabrick J.A."/>
            <person name="Brent C.S."/>
            <person name="Hull J.J."/>
        </authorList>
    </citation>
    <scope>NUCLEOTIDE SEQUENCE</scope>
</reference>
<accession>A0A146LYI4</accession>
<evidence type="ECO:0000256" key="3">
    <source>
        <dbReference type="ARBA" id="ARBA00015407"/>
    </source>
</evidence>
<dbReference type="InterPro" id="IPR045886">
    <property type="entry name" value="ThiF/MoeB/HesA"/>
</dbReference>
<dbReference type="GO" id="GO:0019781">
    <property type="term" value="F:NEDD8 activating enzyme activity"/>
    <property type="evidence" value="ECO:0007669"/>
    <property type="project" value="UniProtKB-UniRule"/>
</dbReference>
<evidence type="ECO:0000256" key="1">
    <source>
        <dbReference type="ARBA" id="ARBA00005032"/>
    </source>
</evidence>